<evidence type="ECO:0000313" key="2">
    <source>
        <dbReference type="EMBL" id="KPJ02220.1"/>
    </source>
</evidence>
<dbReference type="Proteomes" id="UP000053268">
    <property type="component" value="Unassembled WGS sequence"/>
</dbReference>
<protein>
    <submittedName>
        <fullName evidence="2">Uncharacterized protein</fullName>
    </submittedName>
</protein>
<evidence type="ECO:0000313" key="3">
    <source>
        <dbReference type="Proteomes" id="UP000053268"/>
    </source>
</evidence>
<dbReference type="EMBL" id="KQ459249">
    <property type="protein sequence ID" value="KPJ02220.1"/>
    <property type="molecule type" value="Genomic_DNA"/>
</dbReference>
<gene>
    <name evidence="2" type="ORF">RR46_08017</name>
</gene>
<reference evidence="2 3" key="1">
    <citation type="journal article" date="2015" name="Nat. Commun.">
        <title>Outbred genome sequencing and CRISPR/Cas9 gene editing in butterflies.</title>
        <authorList>
            <person name="Li X."/>
            <person name="Fan D."/>
            <person name="Zhang W."/>
            <person name="Liu G."/>
            <person name="Zhang L."/>
            <person name="Zhao L."/>
            <person name="Fang X."/>
            <person name="Chen L."/>
            <person name="Dong Y."/>
            <person name="Chen Y."/>
            <person name="Ding Y."/>
            <person name="Zhao R."/>
            <person name="Feng M."/>
            <person name="Zhu Y."/>
            <person name="Feng Y."/>
            <person name="Jiang X."/>
            <person name="Zhu D."/>
            <person name="Xiang H."/>
            <person name="Feng X."/>
            <person name="Li S."/>
            <person name="Wang J."/>
            <person name="Zhang G."/>
            <person name="Kronforst M.R."/>
            <person name="Wang W."/>
        </authorList>
    </citation>
    <scope>NUCLEOTIDE SEQUENCE [LARGE SCALE GENOMIC DNA]</scope>
    <source>
        <strain evidence="2">Ya'a_city_454_Px</strain>
        <tissue evidence="2">Whole body</tissue>
    </source>
</reference>
<name>A0A194QB49_PAPXU</name>
<proteinExistence type="predicted"/>
<accession>A0A194QB49</accession>
<keyword evidence="3" id="KW-1185">Reference proteome</keyword>
<organism evidence="2 3">
    <name type="scientific">Papilio xuthus</name>
    <name type="common">Asian swallowtail butterfly</name>
    <dbReference type="NCBI Taxonomy" id="66420"/>
    <lineage>
        <taxon>Eukaryota</taxon>
        <taxon>Metazoa</taxon>
        <taxon>Ecdysozoa</taxon>
        <taxon>Arthropoda</taxon>
        <taxon>Hexapoda</taxon>
        <taxon>Insecta</taxon>
        <taxon>Pterygota</taxon>
        <taxon>Neoptera</taxon>
        <taxon>Endopterygota</taxon>
        <taxon>Lepidoptera</taxon>
        <taxon>Glossata</taxon>
        <taxon>Ditrysia</taxon>
        <taxon>Papilionoidea</taxon>
        <taxon>Papilionidae</taxon>
        <taxon>Papilioninae</taxon>
        <taxon>Papilio</taxon>
    </lineage>
</organism>
<dbReference type="AlphaFoldDB" id="A0A194QB49"/>
<feature type="region of interest" description="Disordered" evidence="1">
    <location>
        <begin position="1"/>
        <end position="22"/>
    </location>
</feature>
<sequence length="82" mass="8650">MAHGHWTQQRASRRGGGAHLSLTGGGMLNAGNSFALGLSNSIAIVFSPCTHRVPVHSVWRLAEHCRRVAGRRGAPLAPDVTA</sequence>
<feature type="compositionally biased region" description="Polar residues" evidence="1">
    <location>
        <begin position="1"/>
        <end position="10"/>
    </location>
</feature>
<evidence type="ECO:0000256" key="1">
    <source>
        <dbReference type="SAM" id="MobiDB-lite"/>
    </source>
</evidence>